<dbReference type="EMBL" id="UYYB01109642">
    <property type="protein sequence ID" value="VDM80707.1"/>
    <property type="molecule type" value="Genomic_DNA"/>
</dbReference>
<gene>
    <name evidence="1" type="ORF">SVUK_LOCUS15705</name>
</gene>
<proteinExistence type="predicted"/>
<evidence type="ECO:0000313" key="1">
    <source>
        <dbReference type="EMBL" id="VDM80707.1"/>
    </source>
</evidence>
<dbReference type="OrthoDB" id="5817567at2759"/>
<reference evidence="1 2" key="1">
    <citation type="submission" date="2018-11" db="EMBL/GenBank/DDBJ databases">
        <authorList>
            <consortium name="Pathogen Informatics"/>
        </authorList>
    </citation>
    <scope>NUCLEOTIDE SEQUENCE [LARGE SCALE GENOMIC DNA]</scope>
</reference>
<dbReference type="Proteomes" id="UP000270094">
    <property type="component" value="Unassembled WGS sequence"/>
</dbReference>
<organism evidence="1 2">
    <name type="scientific">Strongylus vulgaris</name>
    <name type="common">Blood worm</name>
    <dbReference type="NCBI Taxonomy" id="40348"/>
    <lineage>
        <taxon>Eukaryota</taxon>
        <taxon>Metazoa</taxon>
        <taxon>Ecdysozoa</taxon>
        <taxon>Nematoda</taxon>
        <taxon>Chromadorea</taxon>
        <taxon>Rhabditida</taxon>
        <taxon>Rhabditina</taxon>
        <taxon>Rhabditomorpha</taxon>
        <taxon>Strongyloidea</taxon>
        <taxon>Strongylidae</taxon>
        <taxon>Strongylus</taxon>
    </lineage>
</organism>
<evidence type="ECO:0000313" key="2">
    <source>
        <dbReference type="Proteomes" id="UP000270094"/>
    </source>
</evidence>
<dbReference type="AlphaFoldDB" id="A0A3P7JWQ3"/>
<protein>
    <submittedName>
        <fullName evidence="1">Uncharacterized protein</fullName>
    </submittedName>
</protein>
<accession>A0A3P7JWQ3</accession>
<keyword evidence="2" id="KW-1185">Reference proteome</keyword>
<name>A0A3P7JWQ3_STRVU</name>
<sequence length="121" mass="13961">MQPVTVDAFQYRCYRVAVYDSLPRSAEHYSADYRSGGRPYDQFTAPVGRSHSAMSIDERRVKRFFRGEKRNAEKAVDAAKNGIRRTANDVKDAFRPPWYKRMWSGFCLPLPPSILPKIDLS</sequence>